<protein>
    <submittedName>
        <fullName evidence="1">SusC/RagA family TonB-linked outer membrane protein</fullName>
    </submittedName>
</protein>
<gene>
    <name evidence="1" type="ORF">GCM10011375_20110</name>
</gene>
<sequence>MAQDRTLQGRVTDRATGNGLPGVTVLVKGTTIGASTDSEGSYTLSVPASATTLTFSFIGYTTLDRPITDASTINVAMEASARELGEVVVTALGLETSRDRLGTAQSTVQGQALVRSGETSPITALSGKAPGVLITRSTGDPGASANIQIRGASTITGNLQPLIVVDGIPISNTSVGENTPGTAGGIVASGGGAASNQISGVVQQSRLNDINPDDIASMEVLRGAAAAALWGTRAANGVLVITTKKGRSADKLNLSYRTTYGIDEINQVPELQQRYGQGLNGLFAQGNARSWGDRIADRSGGADAAITTPGAPGYQGFITFADGTQRFAIPAGTAANPHGGKNSRDTYDHSDEVFGRGYTWDNIATLSGGDPRSNFYISLGNTHTEGIARNNSDNDRTTFRVNVDRQLATKFRAGINATYARTFSNRVQQGSSGSSIFLGGLRSPADFNNAYYIGDYTDPQGNIFLRRQSSYRNQLGNSNNPGFDNPFWTIDNVRDQTRVQRLIGALELTYDATNWLNIINRTGVDTYTDRRSTVYPIGAGQSPTGQIGQSTIQETQINNDLIARATHDFSESLGGTLLVGANINIRRGEQVGANATNFINPFSPPQLDNTLADSRQPFNLVLEQRTAAAYAQVDLAFFNQLYLTGTGRAETASTFGPETSSTFFFPAGTLAWQFTKLAPFTENKVLSFGKARLAYGSVGVQPTPYLTRTYYVPGDANIIADGWGTTLDAANYGGGFVRSNVQGNPEIKPERKTELEGGLDLRFWQDRINFSITGYTNRTKDAILTVPVAATTGFVSTSANAAEIENKGLEISLGADVINQPDGFVWNIAPNYSLNRNEVTDLSGAESIFLNGFTGTSSRAVRGYQMGALWGSRWERNSETGSLVFDTNGFPIQAATEGIIGDPNPRWRGGLGNTFSYKGLSLNVLFDHVDNLDVWNGTKGALYSYGTAKDTEAETTVSAADAATLRLWNSQTVAQRYQPNADGTYTFRGSVTDFGAGPVVADEQWYRNGLGNGFTGPAEQFIENVSYTRLREITLAYSLKLPWLTERAKLQSVDVSLTGRNLALWTDYTGVDPETNLTGVSNGRGLDYFNNPSTRSYIMSLNFNF</sequence>
<accession>A0ACB5PRH0</accession>
<evidence type="ECO:0000313" key="2">
    <source>
        <dbReference type="Proteomes" id="UP000605392"/>
    </source>
</evidence>
<name>A0ACB5PRH0_9BACT</name>
<dbReference type="Proteomes" id="UP000605392">
    <property type="component" value="Unassembled WGS sequence"/>
</dbReference>
<proteinExistence type="predicted"/>
<comment type="caution">
    <text evidence="1">The sequence shown here is derived from an EMBL/GenBank/DDBJ whole genome shotgun (WGS) entry which is preliminary data.</text>
</comment>
<keyword evidence="2" id="KW-1185">Reference proteome</keyword>
<organism evidence="1 2">
    <name type="scientific">Hymenobacter qilianensis</name>
    <dbReference type="NCBI Taxonomy" id="1385715"/>
    <lineage>
        <taxon>Bacteria</taxon>
        <taxon>Pseudomonadati</taxon>
        <taxon>Bacteroidota</taxon>
        <taxon>Cytophagia</taxon>
        <taxon>Cytophagales</taxon>
        <taxon>Hymenobacteraceae</taxon>
        <taxon>Hymenobacter</taxon>
    </lineage>
</organism>
<reference evidence="1 2" key="1">
    <citation type="journal article" date="2019" name="Int. J. Syst. Evol. Microbiol.">
        <title>The Global Catalogue of Microorganisms (GCM) 10K type strain sequencing project: providing services to taxonomists for standard genome sequencing and annotation.</title>
        <authorList>
            <consortium name="The Broad Institute Genomics Platform"/>
            <consortium name="The Broad Institute Genome Sequencing Center for Infectious Disease"/>
            <person name="Wu L."/>
            <person name="Ma J."/>
        </authorList>
    </citation>
    <scope>NUCLEOTIDE SEQUENCE [LARGE SCALE GENOMIC DNA]</scope>
    <source>
        <strain evidence="1 2">CGMCC 1.12720</strain>
    </source>
</reference>
<dbReference type="EMBL" id="BMFN01000002">
    <property type="protein sequence ID" value="GGF65125.1"/>
    <property type="molecule type" value="Genomic_DNA"/>
</dbReference>
<evidence type="ECO:0000313" key="1">
    <source>
        <dbReference type="EMBL" id="GGF65125.1"/>
    </source>
</evidence>